<dbReference type="Gene3D" id="3.40.50.300">
    <property type="entry name" value="P-loop containing nucleotide triphosphate hydrolases"/>
    <property type="match status" value="1"/>
</dbReference>
<dbReference type="InterPro" id="IPR050628">
    <property type="entry name" value="SNF2_RAD54_helicase_TF"/>
</dbReference>
<gene>
    <name evidence="6" type="ORF">JR316_001436</name>
</gene>
<evidence type="ECO:0000256" key="4">
    <source>
        <dbReference type="ARBA" id="ARBA00022840"/>
    </source>
</evidence>
<dbReference type="EMBL" id="JAFIQS010000001">
    <property type="protein sequence ID" value="KAG5174769.1"/>
    <property type="molecule type" value="Genomic_DNA"/>
</dbReference>
<dbReference type="PANTHER" id="PTHR45626">
    <property type="entry name" value="TRANSCRIPTION TERMINATION FACTOR 2-RELATED"/>
    <property type="match status" value="1"/>
</dbReference>
<dbReference type="GO" id="GO:0006281">
    <property type="term" value="P:DNA repair"/>
    <property type="evidence" value="ECO:0007669"/>
    <property type="project" value="TreeGrafter"/>
</dbReference>
<dbReference type="InterPro" id="IPR027417">
    <property type="entry name" value="P-loop_NTPase"/>
</dbReference>
<dbReference type="PANTHER" id="PTHR45626:SF17">
    <property type="entry name" value="HELICASE-LIKE TRANSCRIPTION FACTOR"/>
    <property type="match status" value="1"/>
</dbReference>
<dbReference type="PROSITE" id="PS51194">
    <property type="entry name" value="HELICASE_CTER"/>
    <property type="match status" value="1"/>
</dbReference>
<dbReference type="GO" id="GO:0005634">
    <property type="term" value="C:nucleus"/>
    <property type="evidence" value="ECO:0007669"/>
    <property type="project" value="TreeGrafter"/>
</dbReference>
<accession>A0A8H8CS39</accession>
<dbReference type="CDD" id="cd18793">
    <property type="entry name" value="SF2_C_SNF"/>
    <property type="match status" value="1"/>
</dbReference>
<dbReference type="GO" id="GO:0016787">
    <property type="term" value="F:hydrolase activity"/>
    <property type="evidence" value="ECO:0007669"/>
    <property type="project" value="UniProtKB-KW"/>
</dbReference>
<evidence type="ECO:0000256" key="2">
    <source>
        <dbReference type="ARBA" id="ARBA00022801"/>
    </source>
</evidence>
<dbReference type="InterPro" id="IPR001650">
    <property type="entry name" value="Helicase_C-like"/>
</dbReference>
<comment type="caution">
    <text evidence="6">The sequence shown here is derived from an EMBL/GenBank/DDBJ whole genome shotgun (WGS) entry which is preliminary data.</text>
</comment>
<dbReference type="Pfam" id="PF00271">
    <property type="entry name" value="Helicase_C"/>
    <property type="match status" value="1"/>
</dbReference>
<dbReference type="GO" id="GO:0008094">
    <property type="term" value="F:ATP-dependent activity, acting on DNA"/>
    <property type="evidence" value="ECO:0007669"/>
    <property type="project" value="TreeGrafter"/>
</dbReference>
<evidence type="ECO:0000313" key="6">
    <source>
        <dbReference type="EMBL" id="KAG5174769.1"/>
    </source>
</evidence>
<sequence length="142" mass="16308">MLHNKLFPQSPDTGNMSPQARRDALKEIQTDENCTVIIISIKAGGVGLNILACNSVILMDPWWNPYFEEQAIARVHRIGQKKDVEIYHLIVKNSLEEHIMETQKKKRQMIEGGRSDVKFEPKAELDAETMRSWLCETKAEQD</sequence>
<organism evidence="6">
    <name type="scientific">Psilocybe cubensis</name>
    <name type="common">Psychedelic mushroom</name>
    <name type="synonym">Stropharia cubensis</name>
    <dbReference type="NCBI Taxonomy" id="181762"/>
    <lineage>
        <taxon>Eukaryota</taxon>
        <taxon>Fungi</taxon>
        <taxon>Dikarya</taxon>
        <taxon>Basidiomycota</taxon>
        <taxon>Agaricomycotina</taxon>
        <taxon>Agaricomycetes</taxon>
        <taxon>Agaricomycetidae</taxon>
        <taxon>Agaricales</taxon>
        <taxon>Agaricineae</taxon>
        <taxon>Strophariaceae</taxon>
        <taxon>Psilocybe</taxon>
    </lineage>
</organism>
<dbReference type="SUPFAM" id="SSF52540">
    <property type="entry name" value="P-loop containing nucleoside triphosphate hydrolases"/>
    <property type="match status" value="1"/>
</dbReference>
<evidence type="ECO:0000256" key="3">
    <source>
        <dbReference type="ARBA" id="ARBA00022806"/>
    </source>
</evidence>
<dbReference type="GO" id="GO:0004386">
    <property type="term" value="F:helicase activity"/>
    <property type="evidence" value="ECO:0007669"/>
    <property type="project" value="UniProtKB-KW"/>
</dbReference>
<protein>
    <recommendedName>
        <fullName evidence="5">Helicase C-terminal domain-containing protein</fullName>
    </recommendedName>
</protein>
<reference evidence="6" key="1">
    <citation type="submission" date="2021-02" db="EMBL/GenBank/DDBJ databases">
        <title>Psilocybe cubensis genome.</title>
        <authorList>
            <person name="Mckernan K.J."/>
            <person name="Crawford S."/>
            <person name="Trippe A."/>
            <person name="Kane L.T."/>
            <person name="Mclaughlin S."/>
        </authorList>
    </citation>
    <scope>NUCLEOTIDE SEQUENCE [LARGE SCALE GENOMIC DNA]</scope>
    <source>
        <strain evidence="6">MGC-MH-2018</strain>
    </source>
</reference>
<name>A0A8H8CS39_PSICU</name>
<keyword evidence="2" id="KW-0378">Hydrolase</keyword>
<evidence type="ECO:0000259" key="5">
    <source>
        <dbReference type="PROSITE" id="PS51194"/>
    </source>
</evidence>
<keyword evidence="3" id="KW-0347">Helicase</keyword>
<keyword evidence="4" id="KW-0067">ATP-binding</keyword>
<keyword evidence="1" id="KW-0547">Nucleotide-binding</keyword>
<evidence type="ECO:0000256" key="1">
    <source>
        <dbReference type="ARBA" id="ARBA00022741"/>
    </source>
</evidence>
<dbReference type="SMART" id="SM00490">
    <property type="entry name" value="HELICc"/>
    <property type="match status" value="1"/>
</dbReference>
<dbReference type="AlphaFoldDB" id="A0A8H8CS39"/>
<proteinExistence type="predicted"/>
<feature type="domain" description="Helicase C-terminal" evidence="5">
    <location>
        <begin position="1"/>
        <end position="125"/>
    </location>
</feature>
<dbReference type="InterPro" id="IPR049730">
    <property type="entry name" value="SNF2/RAD54-like_C"/>
</dbReference>
<dbReference type="GO" id="GO:0005524">
    <property type="term" value="F:ATP binding"/>
    <property type="evidence" value="ECO:0007669"/>
    <property type="project" value="UniProtKB-KW"/>
</dbReference>